<dbReference type="PANTHER" id="PTHR43712">
    <property type="entry name" value="PUTATIVE (AFU_ORTHOLOGUE AFUA_4G14580)-RELATED"/>
    <property type="match status" value="1"/>
</dbReference>
<sequence length="406" mass="45047">MSSRTSSLISNGTLLQSIESTDYGDFIDNASRRKALAAAQALVRRLQHPIDAVWDVALVYPALYSALKVGVDRNIFSRLDEDDGHPKSTTELACGGDVVVLRRMLRHLAAMNFIDELGPDIWGRTRLSSALTQREVFAHIDFVGDGSQLAFTGLPTFLKEVKYHDPSNATNGNWQRVIGSGKTYFEWLAERPREQQTFWDLMDGVASQPGSWTDVYPVETIFSGNNAHCALVVDVGGAEGRDMQTFVQRFPEASGRVVLQDQQAVIKTVLHLQNEGVIPMAHDFFTEQPIKEYCTIGKIGYPATTRPCLPDRLHGRPEDKAREILQNLKPAFVRGHSRLVVNEVVLPPRGATSDQTSLDLTMMALVSGGERSEEAWSNLIESCGFRVLGFYHSLASREEVIEAELA</sequence>
<dbReference type="PROSITE" id="PS51683">
    <property type="entry name" value="SAM_OMT_II"/>
    <property type="match status" value="1"/>
</dbReference>
<dbReference type="InterPro" id="IPR029063">
    <property type="entry name" value="SAM-dependent_MTases_sf"/>
</dbReference>
<reference evidence="5 6" key="1">
    <citation type="journal article" date="2023" name="G3 (Bethesda)">
        <title>A chromosome-level genome assembly of Zasmidium syzygii isolated from banana leaves.</title>
        <authorList>
            <person name="van Westerhoven A.C."/>
            <person name="Mehrabi R."/>
            <person name="Talebi R."/>
            <person name="Steentjes M.B.F."/>
            <person name="Corcolon B."/>
            <person name="Chong P.A."/>
            <person name="Kema G.H.J."/>
            <person name="Seidl M.F."/>
        </authorList>
    </citation>
    <scope>NUCLEOTIDE SEQUENCE [LARGE SCALE GENOMIC DNA]</scope>
    <source>
        <strain evidence="5 6">P124</strain>
    </source>
</reference>
<dbReference type="InterPro" id="IPR001077">
    <property type="entry name" value="COMT_C"/>
</dbReference>
<dbReference type="Pfam" id="PF00891">
    <property type="entry name" value="Methyltransf_2"/>
    <property type="match status" value="1"/>
</dbReference>
<keyword evidence="6" id="KW-1185">Reference proteome</keyword>
<accession>A0ABR0EAW5</accession>
<dbReference type="Gene3D" id="3.40.50.150">
    <property type="entry name" value="Vaccinia Virus protein VP39"/>
    <property type="match status" value="1"/>
</dbReference>
<dbReference type="InterPro" id="IPR036388">
    <property type="entry name" value="WH-like_DNA-bd_sf"/>
</dbReference>
<dbReference type="InterPro" id="IPR016461">
    <property type="entry name" value="COMT-like"/>
</dbReference>
<comment type="caution">
    <text evidence="5">The sequence shown here is derived from an EMBL/GenBank/DDBJ whole genome shotgun (WGS) entry which is preliminary data.</text>
</comment>
<evidence type="ECO:0000256" key="2">
    <source>
        <dbReference type="ARBA" id="ARBA00022679"/>
    </source>
</evidence>
<dbReference type="InterPro" id="IPR036390">
    <property type="entry name" value="WH_DNA-bd_sf"/>
</dbReference>
<protein>
    <recommendedName>
        <fullName evidence="4">O-methyltransferase C-terminal domain-containing protein</fullName>
    </recommendedName>
</protein>
<feature type="domain" description="O-methyltransferase C-terminal" evidence="4">
    <location>
        <begin position="173"/>
        <end position="386"/>
    </location>
</feature>
<evidence type="ECO:0000313" key="5">
    <source>
        <dbReference type="EMBL" id="KAK4498624.1"/>
    </source>
</evidence>
<evidence type="ECO:0000313" key="6">
    <source>
        <dbReference type="Proteomes" id="UP001305779"/>
    </source>
</evidence>
<dbReference type="PANTHER" id="PTHR43712:SF17">
    <property type="entry name" value="O-METHYLTRANSFERASE"/>
    <property type="match status" value="1"/>
</dbReference>
<proteinExistence type="predicted"/>
<evidence type="ECO:0000259" key="4">
    <source>
        <dbReference type="Pfam" id="PF00891"/>
    </source>
</evidence>
<dbReference type="SUPFAM" id="SSF53335">
    <property type="entry name" value="S-adenosyl-L-methionine-dependent methyltransferases"/>
    <property type="match status" value="1"/>
</dbReference>
<keyword evidence="2" id="KW-0808">Transferase</keyword>
<dbReference type="Proteomes" id="UP001305779">
    <property type="component" value="Unassembled WGS sequence"/>
</dbReference>
<organism evidence="5 6">
    <name type="scientific">Zasmidium cellare</name>
    <name type="common">Wine cellar mold</name>
    <name type="synonym">Racodium cellare</name>
    <dbReference type="NCBI Taxonomy" id="395010"/>
    <lineage>
        <taxon>Eukaryota</taxon>
        <taxon>Fungi</taxon>
        <taxon>Dikarya</taxon>
        <taxon>Ascomycota</taxon>
        <taxon>Pezizomycotina</taxon>
        <taxon>Dothideomycetes</taxon>
        <taxon>Dothideomycetidae</taxon>
        <taxon>Mycosphaerellales</taxon>
        <taxon>Mycosphaerellaceae</taxon>
        <taxon>Zasmidium</taxon>
    </lineage>
</organism>
<evidence type="ECO:0000256" key="3">
    <source>
        <dbReference type="ARBA" id="ARBA00022691"/>
    </source>
</evidence>
<keyword evidence="3" id="KW-0949">S-adenosyl-L-methionine</keyword>
<dbReference type="SUPFAM" id="SSF46785">
    <property type="entry name" value="Winged helix' DNA-binding domain"/>
    <property type="match status" value="1"/>
</dbReference>
<dbReference type="EMBL" id="JAXOVC010000008">
    <property type="protein sequence ID" value="KAK4498624.1"/>
    <property type="molecule type" value="Genomic_DNA"/>
</dbReference>
<keyword evidence="1" id="KW-0489">Methyltransferase</keyword>
<evidence type="ECO:0000256" key="1">
    <source>
        <dbReference type="ARBA" id="ARBA00022603"/>
    </source>
</evidence>
<gene>
    <name evidence="5" type="ORF">PRZ48_011283</name>
</gene>
<name>A0ABR0EAW5_ZASCE</name>
<dbReference type="Gene3D" id="1.10.10.10">
    <property type="entry name" value="Winged helix-like DNA-binding domain superfamily/Winged helix DNA-binding domain"/>
    <property type="match status" value="1"/>
</dbReference>